<dbReference type="Proteomes" id="UP000887013">
    <property type="component" value="Unassembled WGS sequence"/>
</dbReference>
<evidence type="ECO:0000313" key="1">
    <source>
        <dbReference type="EMBL" id="GFT78253.1"/>
    </source>
</evidence>
<proteinExistence type="predicted"/>
<name>A0A8X6U0U0_NEPPI</name>
<comment type="caution">
    <text evidence="1">The sequence shown here is derived from an EMBL/GenBank/DDBJ whole genome shotgun (WGS) entry which is preliminary data.</text>
</comment>
<feature type="non-terminal residue" evidence="1">
    <location>
        <position position="75"/>
    </location>
</feature>
<organism evidence="1 2">
    <name type="scientific">Nephila pilipes</name>
    <name type="common">Giant wood spider</name>
    <name type="synonym">Nephila maculata</name>
    <dbReference type="NCBI Taxonomy" id="299642"/>
    <lineage>
        <taxon>Eukaryota</taxon>
        <taxon>Metazoa</taxon>
        <taxon>Ecdysozoa</taxon>
        <taxon>Arthropoda</taxon>
        <taxon>Chelicerata</taxon>
        <taxon>Arachnida</taxon>
        <taxon>Araneae</taxon>
        <taxon>Araneomorphae</taxon>
        <taxon>Entelegynae</taxon>
        <taxon>Araneoidea</taxon>
        <taxon>Nephilidae</taxon>
        <taxon>Nephila</taxon>
    </lineage>
</organism>
<accession>A0A8X6U0U0</accession>
<gene>
    <name evidence="1" type="ORF">NPIL_485601</name>
</gene>
<dbReference type="AlphaFoldDB" id="A0A8X6U0U0"/>
<dbReference type="EMBL" id="BMAW01118142">
    <property type="protein sequence ID" value="GFT78253.1"/>
    <property type="molecule type" value="Genomic_DNA"/>
</dbReference>
<reference evidence="1" key="1">
    <citation type="submission" date="2020-08" db="EMBL/GenBank/DDBJ databases">
        <title>Multicomponent nature underlies the extraordinary mechanical properties of spider dragline silk.</title>
        <authorList>
            <person name="Kono N."/>
            <person name="Nakamura H."/>
            <person name="Mori M."/>
            <person name="Yoshida Y."/>
            <person name="Ohtoshi R."/>
            <person name="Malay A.D."/>
            <person name="Moran D.A.P."/>
            <person name="Tomita M."/>
            <person name="Numata K."/>
            <person name="Arakawa K."/>
        </authorList>
    </citation>
    <scope>NUCLEOTIDE SEQUENCE</scope>
</reference>
<protein>
    <submittedName>
        <fullName evidence="1">Uncharacterized protein</fullName>
    </submittedName>
</protein>
<keyword evidence="2" id="KW-1185">Reference proteome</keyword>
<sequence>MSLISLFDLNTLLIPFLQLSHHIGGLFGKSCESAPIPFNLSLDDLWMNPCDIVYHLHLEILYIAYVYKFSPQILL</sequence>
<evidence type="ECO:0000313" key="2">
    <source>
        <dbReference type="Proteomes" id="UP000887013"/>
    </source>
</evidence>